<gene>
    <name evidence="7" type="ORF">CSSPJE1EN2_LOCUS18844</name>
</gene>
<name>A0ABP1BMX6_9BRYO</name>
<reference evidence="7" key="1">
    <citation type="submission" date="2024-03" db="EMBL/GenBank/DDBJ databases">
        <authorList>
            <consortium name="ELIXIR-Norway"/>
            <consortium name="Elixir Norway"/>
        </authorList>
    </citation>
    <scope>NUCLEOTIDE SEQUENCE</scope>
</reference>
<evidence type="ECO:0000259" key="6">
    <source>
        <dbReference type="PROSITE" id="PS50217"/>
    </source>
</evidence>
<dbReference type="SUPFAM" id="SSF57959">
    <property type="entry name" value="Leucine zipper domain"/>
    <property type="match status" value="1"/>
</dbReference>
<dbReference type="Gene3D" id="1.20.5.170">
    <property type="match status" value="1"/>
</dbReference>
<evidence type="ECO:0000256" key="2">
    <source>
        <dbReference type="ARBA" id="ARBA00023125"/>
    </source>
</evidence>
<feature type="region of interest" description="Disordered" evidence="5">
    <location>
        <begin position="302"/>
        <end position="324"/>
    </location>
</feature>
<keyword evidence="4" id="KW-0539">Nucleus</keyword>
<dbReference type="PROSITE" id="PS50217">
    <property type="entry name" value="BZIP"/>
    <property type="match status" value="1"/>
</dbReference>
<dbReference type="PANTHER" id="PTHR45764:SF38">
    <property type="entry name" value="BZIP TRANSCRIPTION FACTOR 44"/>
    <property type="match status" value="1"/>
</dbReference>
<proteinExistence type="predicted"/>
<dbReference type="PANTHER" id="PTHR45764">
    <property type="entry name" value="BZIP TRANSCRIPTION FACTOR 44"/>
    <property type="match status" value="1"/>
</dbReference>
<dbReference type="InterPro" id="IPR046347">
    <property type="entry name" value="bZIP_sf"/>
</dbReference>
<evidence type="ECO:0000256" key="5">
    <source>
        <dbReference type="SAM" id="MobiDB-lite"/>
    </source>
</evidence>
<evidence type="ECO:0000313" key="7">
    <source>
        <dbReference type="EMBL" id="CAK9876802.1"/>
    </source>
</evidence>
<dbReference type="PROSITE" id="PS00036">
    <property type="entry name" value="BZIP_BASIC"/>
    <property type="match status" value="1"/>
</dbReference>
<evidence type="ECO:0000256" key="3">
    <source>
        <dbReference type="ARBA" id="ARBA00023163"/>
    </source>
</evidence>
<dbReference type="EMBL" id="OZ023706">
    <property type="protein sequence ID" value="CAK9876802.1"/>
    <property type="molecule type" value="Genomic_DNA"/>
</dbReference>
<evidence type="ECO:0000256" key="1">
    <source>
        <dbReference type="ARBA" id="ARBA00023015"/>
    </source>
</evidence>
<keyword evidence="3" id="KW-0804">Transcription</keyword>
<keyword evidence="8" id="KW-1185">Reference proteome</keyword>
<sequence length="517" mass="57728">MCFPPETSVPAFARVRDWRGEERGSKPWRPSYVLRESAENWSALDASGAQVDASPCDRAARRCATGINLPLQALHVASTAYENTNAFDPEHPSTPPRDAGLERRGSLSLVSGGPLYLPLEVASVEARRTNQEQQGCAPWQEQQMFLNPVVYMKNEVPVIAAGVEIGASLKQTEIELPIPKFDDKPVADLEKPELGLCEGQPGLRRLLQQPSGAPELESIGSFAAWFDCITKNDTEMEETSLSEERCTNLSFEAETKHVKKAPRLTKAEKKNQKTAAAAVHNHEETEDDMCTDDDTEPVLIDEKRKRRMLSNRASAQRSRQRRQDRLDQLEVLTAQLRVENASLLRKSNLAVQLARKFEGENKKLLEKANYLSKEVLAARKPATRKLHEDCHSSPNTCTDITDCSNEKTEKCKTVQVSEVQGAARKVKWDIHRSPVSCKTSSKNTKGFSLPTSLPQANLLSPVKEVPVTIPDLDSRYLLEEICDLFESDSANDPYINNDILNTMDQNWLESFAECLNA</sequence>
<evidence type="ECO:0000313" key="8">
    <source>
        <dbReference type="Proteomes" id="UP001497522"/>
    </source>
</evidence>
<dbReference type="SMART" id="SM00338">
    <property type="entry name" value="BRLZ"/>
    <property type="match status" value="1"/>
</dbReference>
<keyword evidence="2" id="KW-0238">DNA-binding</keyword>
<evidence type="ECO:0000256" key="4">
    <source>
        <dbReference type="ARBA" id="ARBA00023242"/>
    </source>
</evidence>
<dbReference type="Pfam" id="PF00170">
    <property type="entry name" value="bZIP_1"/>
    <property type="match status" value="1"/>
</dbReference>
<dbReference type="InterPro" id="IPR004827">
    <property type="entry name" value="bZIP"/>
</dbReference>
<protein>
    <recommendedName>
        <fullName evidence="6">BZIP domain-containing protein</fullName>
    </recommendedName>
</protein>
<organism evidence="7 8">
    <name type="scientific">Sphagnum jensenii</name>
    <dbReference type="NCBI Taxonomy" id="128206"/>
    <lineage>
        <taxon>Eukaryota</taxon>
        <taxon>Viridiplantae</taxon>
        <taxon>Streptophyta</taxon>
        <taxon>Embryophyta</taxon>
        <taxon>Bryophyta</taxon>
        <taxon>Sphagnophytina</taxon>
        <taxon>Sphagnopsida</taxon>
        <taxon>Sphagnales</taxon>
        <taxon>Sphagnaceae</taxon>
        <taxon>Sphagnum</taxon>
    </lineage>
</organism>
<keyword evidence="1" id="KW-0805">Transcription regulation</keyword>
<dbReference type="Proteomes" id="UP001497522">
    <property type="component" value="Chromosome 5"/>
</dbReference>
<feature type="domain" description="BZIP" evidence="6">
    <location>
        <begin position="301"/>
        <end position="346"/>
    </location>
</feature>
<accession>A0ABP1BMX6</accession>